<reference evidence="1 2" key="1">
    <citation type="submission" date="2024-05" db="EMBL/GenBank/DDBJ databases">
        <title>Genome sequencing and assembly of Indian major carp, Cirrhinus mrigala (Hamilton, 1822).</title>
        <authorList>
            <person name="Mohindra V."/>
            <person name="Chowdhury L.M."/>
            <person name="Lal K."/>
            <person name="Jena J.K."/>
        </authorList>
    </citation>
    <scope>NUCLEOTIDE SEQUENCE [LARGE SCALE GENOMIC DNA]</scope>
    <source>
        <strain evidence="1">CM1030</strain>
        <tissue evidence="1">Blood</tissue>
    </source>
</reference>
<proteinExistence type="predicted"/>
<name>A0ABD0N1Q7_CIRMR</name>
<gene>
    <name evidence="1" type="ORF">M9458_049079</name>
</gene>
<evidence type="ECO:0000313" key="1">
    <source>
        <dbReference type="EMBL" id="KAL0154816.1"/>
    </source>
</evidence>
<keyword evidence="2" id="KW-1185">Reference proteome</keyword>
<sequence length="70" mass="7507">MDMNEMTKPWGLEVDRVELILEGVLREPDGGHSGPVIMPPSVPGLEGLTGPIQQLAMHFLSQAAAPQSTQ</sequence>
<organism evidence="1 2">
    <name type="scientific">Cirrhinus mrigala</name>
    <name type="common">Mrigala</name>
    <dbReference type="NCBI Taxonomy" id="683832"/>
    <lineage>
        <taxon>Eukaryota</taxon>
        <taxon>Metazoa</taxon>
        <taxon>Chordata</taxon>
        <taxon>Craniata</taxon>
        <taxon>Vertebrata</taxon>
        <taxon>Euteleostomi</taxon>
        <taxon>Actinopterygii</taxon>
        <taxon>Neopterygii</taxon>
        <taxon>Teleostei</taxon>
        <taxon>Ostariophysi</taxon>
        <taxon>Cypriniformes</taxon>
        <taxon>Cyprinidae</taxon>
        <taxon>Labeoninae</taxon>
        <taxon>Labeonini</taxon>
        <taxon>Cirrhinus</taxon>
    </lineage>
</organism>
<dbReference type="EMBL" id="JAMKFB020000025">
    <property type="protein sequence ID" value="KAL0154816.1"/>
    <property type="molecule type" value="Genomic_DNA"/>
</dbReference>
<dbReference type="AlphaFoldDB" id="A0ABD0N1Q7"/>
<accession>A0ABD0N1Q7</accession>
<protein>
    <submittedName>
        <fullName evidence="1">Uncharacterized protein</fullName>
    </submittedName>
</protein>
<comment type="caution">
    <text evidence="1">The sequence shown here is derived from an EMBL/GenBank/DDBJ whole genome shotgun (WGS) entry which is preliminary data.</text>
</comment>
<evidence type="ECO:0000313" key="2">
    <source>
        <dbReference type="Proteomes" id="UP001529510"/>
    </source>
</evidence>
<feature type="non-terminal residue" evidence="1">
    <location>
        <position position="70"/>
    </location>
</feature>
<dbReference type="Proteomes" id="UP001529510">
    <property type="component" value="Unassembled WGS sequence"/>
</dbReference>